<feature type="region of interest" description="Disordered" evidence="6">
    <location>
        <begin position="90"/>
        <end position="211"/>
    </location>
</feature>
<keyword evidence="4 7" id="KW-1133">Transmembrane helix</keyword>
<organism evidence="8">
    <name type="scientific">Phakopsora pachyrhizi</name>
    <name type="common">Asian soybean rust disease fungus</name>
    <dbReference type="NCBI Taxonomy" id="170000"/>
    <lineage>
        <taxon>Eukaryota</taxon>
        <taxon>Fungi</taxon>
        <taxon>Dikarya</taxon>
        <taxon>Basidiomycota</taxon>
        <taxon>Pucciniomycotina</taxon>
        <taxon>Pucciniomycetes</taxon>
        <taxon>Pucciniales</taxon>
        <taxon>Phakopsoraceae</taxon>
        <taxon>Phakopsora</taxon>
    </lineage>
</organism>
<feature type="compositionally biased region" description="Basic and acidic residues" evidence="6">
    <location>
        <begin position="124"/>
        <end position="134"/>
    </location>
</feature>
<evidence type="ECO:0000313" key="10">
    <source>
        <dbReference type="Proteomes" id="UP001153365"/>
    </source>
</evidence>
<dbReference type="InterPro" id="IPR000612">
    <property type="entry name" value="PMP3"/>
</dbReference>
<reference evidence="8" key="1">
    <citation type="submission" date="2015-07" db="EMBL/GenBank/DDBJ databases">
        <title>Elucidating the P. pachyrhizi secretome and potential effectors.</title>
        <authorList>
            <person name="de Carvalho M.C.C.G."/>
            <person name="Nascimento L.C."/>
            <person name="Darben L.M."/>
            <person name="Polizel-Podanosqui A.M."/>
            <person name="Lopes-Caitar V.S."/>
            <person name="Rocha C.S."/>
            <person name="Qi M."/>
            <person name="Carazolle M."/>
            <person name="Kuwahara M.K."/>
            <person name="Pereira G.A.G."/>
            <person name="Abdelnoor R.V."/>
            <person name="Whitham S.A."/>
            <person name="Marcelino-Guimaraes F.C."/>
        </authorList>
    </citation>
    <scope>NUCLEOTIDE SEQUENCE</scope>
</reference>
<reference evidence="9" key="2">
    <citation type="submission" date="2022-06" db="EMBL/GenBank/DDBJ databases">
        <authorList>
            <consortium name="SYNGENTA / RWTH Aachen University"/>
        </authorList>
    </citation>
    <scope>NUCLEOTIDE SEQUENCE</scope>
</reference>
<keyword evidence="3 7" id="KW-0812">Transmembrane</keyword>
<evidence type="ECO:0000256" key="3">
    <source>
        <dbReference type="ARBA" id="ARBA00022692"/>
    </source>
</evidence>
<comment type="similarity">
    <text evidence="2">Belongs to the UPF0057 (PMP3) family.</text>
</comment>
<name>A0A0S1MJM2_PHAPC</name>
<evidence type="ECO:0000256" key="4">
    <source>
        <dbReference type="ARBA" id="ARBA00022989"/>
    </source>
</evidence>
<evidence type="ECO:0000313" key="8">
    <source>
        <dbReference type="EMBL" id="ALL41096.1"/>
    </source>
</evidence>
<evidence type="ECO:0000313" key="9">
    <source>
        <dbReference type="EMBL" id="CAH7667258.1"/>
    </source>
</evidence>
<dbReference type="EMBL" id="KT247006">
    <property type="protein sequence ID" value="ALL41096.1"/>
    <property type="molecule type" value="mRNA"/>
</dbReference>
<evidence type="ECO:0000256" key="1">
    <source>
        <dbReference type="ARBA" id="ARBA00004370"/>
    </source>
</evidence>
<feature type="transmembrane region" description="Helical" evidence="7">
    <location>
        <begin position="12"/>
        <end position="31"/>
    </location>
</feature>
<feature type="compositionally biased region" description="Low complexity" evidence="6">
    <location>
        <begin position="135"/>
        <end position="152"/>
    </location>
</feature>
<gene>
    <name evidence="9" type="ORF">PPACK8108_LOCUS1662</name>
</gene>
<evidence type="ECO:0000256" key="2">
    <source>
        <dbReference type="ARBA" id="ARBA00009530"/>
    </source>
</evidence>
<evidence type="ECO:0000256" key="6">
    <source>
        <dbReference type="SAM" id="MobiDB-lite"/>
    </source>
</evidence>
<dbReference type="GO" id="GO:0016020">
    <property type="term" value="C:membrane"/>
    <property type="evidence" value="ECO:0007669"/>
    <property type="project" value="UniProtKB-SubCell"/>
</dbReference>
<dbReference type="Pfam" id="PF01679">
    <property type="entry name" value="Pmp3"/>
    <property type="match status" value="1"/>
</dbReference>
<dbReference type="PANTHER" id="PTHR21659:SF63">
    <property type="entry name" value="PLASMA MEMBRANE PROTEOLIPID PMP3"/>
    <property type="match status" value="1"/>
</dbReference>
<accession>A0A0S1MJM2</accession>
<dbReference type="EMBL" id="CALTRL010000230">
    <property type="protein sequence ID" value="CAH7667258.1"/>
    <property type="molecule type" value="Genomic_DNA"/>
</dbReference>
<keyword evidence="5 7" id="KW-0472">Membrane</keyword>
<sequence>MGFTPQRKHGFYILVMVVGWVLPPIAVLLRFGFGKDFLINIVLTLAGYIPGHGHNFYLQNIRNNQNCKRTPKWACKAGLIKDPTIKRKKKTQWANRYDERTPTRADGYQDDDLEPSRNVQPKRSSLDLENDNHHNSSSPSFSLSTNTSSSVDSNERPQRPKIEDLEAKDLDKFLPTPTPNRRRGSKTTVNRNSTSQKKDSIRRSKSIGPASNLEVDPYAINQNHSLSRRFSINSIVSHAESRKSLGQKFGFKKRNSDKRNRFDKVRDGKAQWSVSSDPRLNQFHYQDDGMVRRSLPVNRDGLDHEF</sequence>
<feature type="compositionally biased region" description="Polar residues" evidence="6">
    <location>
        <begin position="186"/>
        <end position="195"/>
    </location>
</feature>
<keyword evidence="10" id="KW-1185">Reference proteome</keyword>
<dbReference type="Proteomes" id="UP001153365">
    <property type="component" value="Unassembled WGS sequence"/>
</dbReference>
<dbReference type="AlphaFoldDB" id="A0A0S1MJM2"/>
<comment type="subcellular location">
    <subcellularLocation>
        <location evidence="1">Membrane</location>
    </subcellularLocation>
</comment>
<evidence type="ECO:0000256" key="5">
    <source>
        <dbReference type="ARBA" id="ARBA00023136"/>
    </source>
</evidence>
<protein>
    <submittedName>
        <fullName evidence="8">Uncharacterized protein</fullName>
    </submittedName>
</protein>
<evidence type="ECO:0000256" key="7">
    <source>
        <dbReference type="SAM" id="Phobius"/>
    </source>
</evidence>
<proteinExistence type="evidence at transcript level"/>
<dbReference type="PANTHER" id="PTHR21659">
    <property type="entry name" value="HYDROPHOBIC PROTEIN RCI2 LOW TEMPERATURE AND SALT RESPONSIVE PROTEIN LTI6 -RELATED"/>
    <property type="match status" value="1"/>
</dbReference>
<feature type="compositionally biased region" description="Basic and acidic residues" evidence="6">
    <location>
        <begin position="153"/>
        <end position="172"/>
    </location>
</feature>